<organism evidence="1 2">
    <name type="scientific">Lindgomyces ingoldianus</name>
    <dbReference type="NCBI Taxonomy" id="673940"/>
    <lineage>
        <taxon>Eukaryota</taxon>
        <taxon>Fungi</taxon>
        <taxon>Dikarya</taxon>
        <taxon>Ascomycota</taxon>
        <taxon>Pezizomycotina</taxon>
        <taxon>Dothideomycetes</taxon>
        <taxon>Pleosporomycetidae</taxon>
        <taxon>Pleosporales</taxon>
        <taxon>Lindgomycetaceae</taxon>
        <taxon>Lindgomyces</taxon>
    </lineage>
</organism>
<evidence type="ECO:0000313" key="2">
    <source>
        <dbReference type="Proteomes" id="UP000799755"/>
    </source>
</evidence>
<gene>
    <name evidence="1" type="ORF">BDR25DRAFT_376125</name>
</gene>
<accession>A0ACB6QJY0</accession>
<sequence length="786" mass="88800">MFTTEMAELTDTSPSNASELSTGTSITPPVEIFARPPIKRARPQLSCTPCRQGKLKCNREHPVCDQCSKRSRHESCKYVPPPPRNKQAQNMRGRIRNLETLVVNLINQKTHEQGDTLVNERNRSCKTEVEVNREPEIDSFGQLRISHAGTETSYVGAGHWSSILKEIEEVKDSLEDSEGEDDANEEVWDDISARSTVTFGIPRPVTKAMLIQEMPSKDDVDRLLPLWFNSADPLLYIIHAPTFQEEYRQFWKDSSSTPVMWIALLYSAMALGIILGPRNPGLHAHAAAYDRSSGSLFDKNDNLASAADRYQQLASSAMVLADIAKSQPYTLETLMIYGECEFLRRDDHHSKIFLMNGVVVRVAMRMGYHRDPSNFKGMSPFQGEMRRRVWHVLNMMDSLIAFAVGLPSMIRRVESDVRAPRNLYDTDLSINMTELPKDRPKTEITPGLYTISKSRVCAVFAEAAELSQKCIPPRHSTILALDKRLEEAHDLVPEGMRVRPMGQCITDPPVLIMSRFNIELLYQKTRVVLHRNYLTAGQSDPRFADSRKTCVDASLEILRYQNIVFQACRPGGQLQKVWWYMSSLSTYDFLLAAMVVCLELNHLRNIESSPDFEGTPTTRIAEMLGILENTYEIWANHPNRFRESIRGAEMVQAMLKKCSGPAGPRITLQNPIPNGMEQNIAELPPGFTPSMAAEELPPQIWGTWPPPPEASSLDMPGIPSEIDWTLWDSTMQEQQNMLPASNNTAMDMWMSSMTSNVNSRIDNMLDFSDPLNLHGFPTFYAPPPDM</sequence>
<proteinExistence type="predicted"/>
<dbReference type="EMBL" id="MU003521">
    <property type="protein sequence ID" value="KAF2467236.1"/>
    <property type="molecule type" value="Genomic_DNA"/>
</dbReference>
<protein>
    <submittedName>
        <fullName evidence="1">Uncharacterized protein</fullName>
    </submittedName>
</protein>
<name>A0ACB6QJY0_9PLEO</name>
<reference evidence="1" key="1">
    <citation type="journal article" date="2020" name="Stud. Mycol.">
        <title>101 Dothideomycetes genomes: a test case for predicting lifestyles and emergence of pathogens.</title>
        <authorList>
            <person name="Haridas S."/>
            <person name="Albert R."/>
            <person name="Binder M."/>
            <person name="Bloem J."/>
            <person name="Labutti K."/>
            <person name="Salamov A."/>
            <person name="Andreopoulos B."/>
            <person name="Baker S."/>
            <person name="Barry K."/>
            <person name="Bills G."/>
            <person name="Bluhm B."/>
            <person name="Cannon C."/>
            <person name="Castanera R."/>
            <person name="Culley D."/>
            <person name="Daum C."/>
            <person name="Ezra D."/>
            <person name="Gonzalez J."/>
            <person name="Henrissat B."/>
            <person name="Kuo A."/>
            <person name="Liang C."/>
            <person name="Lipzen A."/>
            <person name="Lutzoni F."/>
            <person name="Magnuson J."/>
            <person name="Mondo S."/>
            <person name="Nolan M."/>
            <person name="Ohm R."/>
            <person name="Pangilinan J."/>
            <person name="Park H.-J."/>
            <person name="Ramirez L."/>
            <person name="Alfaro M."/>
            <person name="Sun H."/>
            <person name="Tritt A."/>
            <person name="Yoshinaga Y."/>
            <person name="Zwiers L.-H."/>
            <person name="Turgeon B."/>
            <person name="Goodwin S."/>
            <person name="Spatafora J."/>
            <person name="Crous P."/>
            <person name="Grigoriev I."/>
        </authorList>
    </citation>
    <scope>NUCLEOTIDE SEQUENCE</scope>
    <source>
        <strain evidence="1">ATCC 200398</strain>
    </source>
</reference>
<comment type="caution">
    <text evidence="1">The sequence shown here is derived from an EMBL/GenBank/DDBJ whole genome shotgun (WGS) entry which is preliminary data.</text>
</comment>
<keyword evidence="2" id="KW-1185">Reference proteome</keyword>
<dbReference type="Proteomes" id="UP000799755">
    <property type="component" value="Unassembled WGS sequence"/>
</dbReference>
<evidence type="ECO:0000313" key="1">
    <source>
        <dbReference type="EMBL" id="KAF2467236.1"/>
    </source>
</evidence>